<protein>
    <submittedName>
        <fullName evidence="3">Type I pullulanase</fullName>
    </submittedName>
</protein>
<dbReference type="InterPro" id="IPR006047">
    <property type="entry name" value="GH13_cat_dom"/>
</dbReference>
<comment type="similarity">
    <text evidence="1">Belongs to the glycosyl hydrolase 13 family.</text>
</comment>
<proteinExistence type="inferred from homology"/>
<dbReference type="RefSeq" id="WP_188856691.1">
    <property type="nucleotide sequence ID" value="NZ_BMOS01000008.1"/>
</dbReference>
<dbReference type="GO" id="GO:0004553">
    <property type="term" value="F:hydrolase activity, hydrolyzing O-glycosyl compounds"/>
    <property type="evidence" value="ECO:0007669"/>
    <property type="project" value="InterPro"/>
</dbReference>
<sequence>MSNYTAWMDDVHLITISVDELDPLRKRLDTPPIIYWEKEQTYFHTEFHQAPNPHTLHFSHQEALPIGEELTLLWGEAEIPVYPRDIVRKEAFDERYSAPDTTLGPICTEAEATFQLWTPVATTVEVNVDGKLYPMNRTENFVWTLTLAGDWHGSPYHFEASIHGKRVRVKDPYAKGMTPDSETSVLIDLSRTMQLKNTKLPVQYPTDAIIYELHVRDATIHPNSGVKNKGRFLGLTEKYTTTENGYSTGLSYLNELGVTHVQLLPVNDYARVPEMEPELGYNWGYDPLYFQVPEGSYSVLPDQTLARINELKKMIQAFHEETIGVILDVVFNHVFVREESDFEKLVPGYYFRYDNEGNPSNGTGVGNDFASERKMARKFIVDTIDYWLTEYKVDGFRFDLMGNIDIETIRQIKERCLQEERMILLLGEGWDLPTALDREKKAITAHAAQLKGIGFFNDYFRDTLKGRLFDTGDKGFINGSGRFHERLGDLVKAVTLTEGISNHEIQQSVNYVECHDNHTLWDRLALTNKEDFSTRKKMHQLGTALTLLSQGIPFLHAGQEFFRTKYGVENSYLAGDAINAMNWTRRETENETVEFVKKLIQLRKNHSVFRMRSQEEIAQRLHLLEGHNPLFGFTLLEDGKDITIFINPTREVRHIQLPAPGNWKVTVTNHQERPDKVVQGDLFHVYEYEVAVLEKDRF</sequence>
<dbReference type="CDD" id="cd11341">
    <property type="entry name" value="AmyAc_Pullulanase_LD-like"/>
    <property type="match status" value="1"/>
</dbReference>
<dbReference type="InterPro" id="IPR011840">
    <property type="entry name" value="PulA_typeI"/>
</dbReference>
<dbReference type="InterPro" id="IPR013780">
    <property type="entry name" value="Glyco_hydro_b"/>
</dbReference>
<evidence type="ECO:0000259" key="2">
    <source>
        <dbReference type="SMART" id="SM00642"/>
    </source>
</evidence>
<dbReference type="Gene3D" id="2.60.40.1180">
    <property type="entry name" value="Golgi alpha-mannosidase II"/>
    <property type="match status" value="1"/>
</dbReference>
<dbReference type="EMBL" id="BMOS01000008">
    <property type="protein sequence ID" value="GGN55965.1"/>
    <property type="molecule type" value="Genomic_DNA"/>
</dbReference>
<dbReference type="Gene3D" id="2.60.40.10">
    <property type="entry name" value="Immunoglobulins"/>
    <property type="match status" value="1"/>
</dbReference>
<reference evidence="3" key="1">
    <citation type="journal article" date="2014" name="Int. J. Syst. Evol. Microbiol.">
        <title>Complete genome sequence of Corynebacterium casei LMG S-19264T (=DSM 44701T), isolated from a smear-ripened cheese.</title>
        <authorList>
            <consortium name="US DOE Joint Genome Institute (JGI-PGF)"/>
            <person name="Walter F."/>
            <person name="Albersmeier A."/>
            <person name="Kalinowski J."/>
            <person name="Ruckert C."/>
        </authorList>
    </citation>
    <scope>NUCLEOTIDE SEQUENCE</scope>
    <source>
        <strain evidence="3">JCM 17251</strain>
    </source>
</reference>
<dbReference type="AlphaFoldDB" id="A0A917XWU3"/>
<dbReference type="Pfam" id="PF02922">
    <property type="entry name" value="CBM_48"/>
    <property type="match status" value="1"/>
</dbReference>
<name>A0A917XWU3_9BACI</name>
<evidence type="ECO:0000313" key="3">
    <source>
        <dbReference type="EMBL" id="GGN55965.1"/>
    </source>
</evidence>
<dbReference type="SMART" id="SM00642">
    <property type="entry name" value="Aamy"/>
    <property type="match status" value="1"/>
</dbReference>
<reference evidence="3" key="2">
    <citation type="submission" date="2020-09" db="EMBL/GenBank/DDBJ databases">
        <authorList>
            <person name="Sun Q."/>
            <person name="Ohkuma M."/>
        </authorList>
    </citation>
    <scope>NUCLEOTIDE SEQUENCE</scope>
    <source>
        <strain evidence="3">JCM 17251</strain>
    </source>
</reference>
<dbReference type="InterPro" id="IPR014756">
    <property type="entry name" value="Ig_E-set"/>
</dbReference>
<dbReference type="InterPro" id="IPR004193">
    <property type="entry name" value="Glyco_hydro_13_N"/>
</dbReference>
<comment type="caution">
    <text evidence="3">The sequence shown here is derived from an EMBL/GenBank/DDBJ whole genome shotgun (WGS) entry which is preliminary data.</text>
</comment>
<gene>
    <name evidence="3" type="primary">amyX</name>
    <name evidence="3" type="ORF">GCM10007971_15300</name>
</gene>
<dbReference type="CDD" id="cd02860">
    <property type="entry name" value="E_set_Pullulanase"/>
    <property type="match status" value="1"/>
</dbReference>
<feature type="domain" description="Glycosyl hydrolase family 13 catalytic" evidence="2">
    <location>
        <begin position="219"/>
        <end position="603"/>
    </location>
</feature>
<dbReference type="InterPro" id="IPR017853">
    <property type="entry name" value="GH"/>
</dbReference>
<dbReference type="SUPFAM" id="SSF81296">
    <property type="entry name" value="E set domains"/>
    <property type="match status" value="1"/>
</dbReference>
<evidence type="ECO:0000313" key="4">
    <source>
        <dbReference type="Proteomes" id="UP000624041"/>
    </source>
</evidence>
<dbReference type="NCBIfam" id="TIGR02104">
    <property type="entry name" value="pulA_typeI"/>
    <property type="match status" value="1"/>
</dbReference>
<dbReference type="PANTHER" id="PTHR43002">
    <property type="entry name" value="GLYCOGEN DEBRANCHING ENZYME"/>
    <property type="match status" value="1"/>
</dbReference>
<dbReference type="Proteomes" id="UP000624041">
    <property type="component" value="Unassembled WGS sequence"/>
</dbReference>
<accession>A0A917XWU3</accession>
<dbReference type="Gene3D" id="3.20.20.80">
    <property type="entry name" value="Glycosidases"/>
    <property type="match status" value="1"/>
</dbReference>
<organism evidence="3 4">
    <name type="scientific">Oceanobacillus indicireducens</name>
    <dbReference type="NCBI Taxonomy" id="1004261"/>
    <lineage>
        <taxon>Bacteria</taxon>
        <taxon>Bacillati</taxon>
        <taxon>Bacillota</taxon>
        <taxon>Bacilli</taxon>
        <taxon>Bacillales</taxon>
        <taxon>Bacillaceae</taxon>
        <taxon>Oceanobacillus</taxon>
    </lineage>
</organism>
<dbReference type="SUPFAM" id="SSF51445">
    <property type="entry name" value="(Trans)glycosidases"/>
    <property type="match status" value="1"/>
</dbReference>
<dbReference type="InterPro" id="IPR013783">
    <property type="entry name" value="Ig-like_fold"/>
</dbReference>
<keyword evidence="4" id="KW-1185">Reference proteome</keyword>
<evidence type="ECO:0000256" key="1">
    <source>
        <dbReference type="ARBA" id="ARBA00008061"/>
    </source>
</evidence>
<dbReference type="GO" id="GO:0005975">
    <property type="term" value="P:carbohydrate metabolic process"/>
    <property type="evidence" value="ECO:0007669"/>
    <property type="project" value="InterPro"/>
</dbReference>